<evidence type="ECO:0000313" key="1">
    <source>
        <dbReference type="EMBL" id="RHF02570.1"/>
    </source>
</evidence>
<dbReference type="AlphaFoldDB" id="A0A414M2F9"/>
<organism evidence="1 2">
    <name type="scientific">Bacteroides eggerthii</name>
    <dbReference type="NCBI Taxonomy" id="28111"/>
    <lineage>
        <taxon>Bacteria</taxon>
        <taxon>Pseudomonadati</taxon>
        <taxon>Bacteroidota</taxon>
        <taxon>Bacteroidia</taxon>
        <taxon>Bacteroidales</taxon>
        <taxon>Bacteroidaceae</taxon>
        <taxon>Bacteroides</taxon>
    </lineage>
</organism>
<dbReference type="Proteomes" id="UP000283538">
    <property type="component" value="Unassembled WGS sequence"/>
</dbReference>
<dbReference type="EMBL" id="QSLA01000035">
    <property type="protein sequence ID" value="RHF02570.1"/>
    <property type="molecule type" value="Genomic_DNA"/>
</dbReference>
<evidence type="ECO:0000313" key="2">
    <source>
        <dbReference type="Proteomes" id="UP000283538"/>
    </source>
</evidence>
<gene>
    <name evidence="1" type="ORF">DW701_17005</name>
</gene>
<reference evidence="1 2" key="1">
    <citation type="submission" date="2018-08" db="EMBL/GenBank/DDBJ databases">
        <title>A genome reference for cultivated species of the human gut microbiota.</title>
        <authorList>
            <person name="Zou Y."/>
            <person name="Xue W."/>
            <person name="Luo G."/>
        </authorList>
    </citation>
    <scope>NUCLEOTIDE SEQUENCE [LARGE SCALE GENOMIC DNA]</scope>
    <source>
        <strain evidence="1 2">AM26-26AC</strain>
    </source>
</reference>
<comment type="caution">
    <text evidence="1">The sequence shown here is derived from an EMBL/GenBank/DDBJ whole genome shotgun (WGS) entry which is preliminary data.</text>
</comment>
<dbReference type="RefSeq" id="WP_008781643.1">
    <property type="nucleotide sequence ID" value="NZ_QSLA01000035.1"/>
</dbReference>
<protein>
    <recommendedName>
        <fullName evidence="3">MarR family transcriptional regulator</fullName>
    </recommendedName>
</protein>
<sequence>MSNLISILGVQKELIPIKRDKLRGLNADMLLRFSFYTIDFNNQILCVIQAKNAQESITPGNYKKITRQVETVMNMPVVVLLDSLTYYERERLINQEVYFIISDKYAFLPSLIVNVQAKKRDKNPTRLTPAAQYVLLYYLLDDKNENEFTIKKLEEIVPYNYVTLARAVTSLENCQLCDTKIQDDTGIKFIRFSNSKRELWTKAQSYLSSPVKKVLYCDVVPEGNFGISGVNALSHHSHLNPEQYGTMAIWDKQFNQADGQYNEVEGLYKIEIWKYPVTIPYQPNGGIVDKLSLYLSMEDDPDSRIEKELEIMIEEMD</sequence>
<name>A0A414M2F9_9BACE</name>
<proteinExistence type="predicted"/>
<evidence type="ECO:0008006" key="3">
    <source>
        <dbReference type="Google" id="ProtNLM"/>
    </source>
</evidence>
<accession>A0A414M2F9</accession>